<dbReference type="EMBL" id="QJNU01001563">
    <property type="protein sequence ID" value="RYO75525.1"/>
    <property type="molecule type" value="Genomic_DNA"/>
</dbReference>
<reference evidence="3 4" key="1">
    <citation type="submission" date="2018-06" db="EMBL/GenBank/DDBJ databases">
        <title>Complete Genomes of Monosporascus.</title>
        <authorList>
            <person name="Robinson A.J."/>
            <person name="Natvig D.O."/>
        </authorList>
    </citation>
    <scope>NUCLEOTIDE SEQUENCE [LARGE SCALE GENOMIC DNA]</scope>
    <source>
        <strain evidence="3 4">CBS 110550</strain>
    </source>
</reference>
<dbReference type="InterPro" id="IPR013904">
    <property type="entry name" value="RXT2_N"/>
</dbReference>
<feature type="compositionally biased region" description="Basic and acidic residues" evidence="1">
    <location>
        <begin position="473"/>
        <end position="486"/>
    </location>
</feature>
<feature type="compositionally biased region" description="Low complexity" evidence="1">
    <location>
        <begin position="310"/>
        <end position="320"/>
    </location>
</feature>
<dbReference type="PANTHER" id="PTHR28232">
    <property type="entry name" value="TRANSCRIPTIONAL REGULATORY PROTEIN RXT2"/>
    <property type="match status" value="1"/>
</dbReference>
<dbReference type="PANTHER" id="PTHR28232:SF1">
    <property type="entry name" value="TRANSCRIPTIONAL REGULATORY PROTEIN RXT2"/>
    <property type="match status" value="1"/>
</dbReference>
<dbReference type="AlphaFoldDB" id="A0A4Q4SVD7"/>
<feature type="region of interest" description="Disordered" evidence="1">
    <location>
        <begin position="218"/>
        <end position="247"/>
    </location>
</feature>
<name>A0A4Q4SVD7_9PEZI</name>
<sequence>MKKARKRKAYESDSDSDVQTHGNRGQKLKKRARFTRKGQLAPPSGPEVYREASFMHSGLRTFRTKRKARSKSLTIAQIVNHAGYERAIISRNPPLIDDEGYELDSDDDEAQIQEALDTAAEFNPYANVRLENILSPLTTVTDLPTHPTLSRPYKTKTLTQLAEQGCDIMQKENKALWRVKHLQTKLMGDHTWIPCSMMLGPNDLDLYSDDYLERINQSKGSERSDASVHTLENAQGEGSTNGKAPTNGEATAARVEDAAVEGGPPGTADVTVVDGEPADGEKGADERPKAEVNKNGQGDVPGKASEEDSNTNTEENTTKANGERESENPAEVPADNPLTNGARVEGGHSTEVDDGVDPQSGQAQRGVDDRGSRPPSMSPAPTEDLTIHPLFLAPRSAHPDRDLGLPGDEAEDIRRLLQLYVQKQEEVCRGAKRLYEGLLRADRMRKTVLQWAKYEAHVGPNRDMSDGEDWYDKEEWGLEEDLKKGQDEEEEDTTQPAKKTRTRR</sequence>
<feature type="compositionally biased region" description="Basic residues" evidence="1">
    <location>
        <begin position="24"/>
        <end position="36"/>
    </location>
</feature>
<dbReference type="Pfam" id="PF08595">
    <property type="entry name" value="RXT2_N"/>
    <property type="match status" value="1"/>
</dbReference>
<evidence type="ECO:0000313" key="4">
    <source>
        <dbReference type="Proteomes" id="UP000293360"/>
    </source>
</evidence>
<keyword evidence="4" id="KW-1185">Reference proteome</keyword>
<accession>A0A4Q4SVD7</accession>
<feature type="region of interest" description="Disordered" evidence="1">
    <location>
        <begin position="1"/>
        <end position="48"/>
    </location>
</feature>
<dbReference type="OrthoDB" id="2405722at2759"/>
<evidence type="ECO:0000313" key="3">
    <source>
        <dbReference type="EMBL" id="RYO75525.1"/>
    </source>
</evidence>
<feature type="compositionally biased region" description="Basic and acidic residues" evidence="1">
    <location>
        <begin position="279"/>
        <end position="292"/>
    </location>
</feature>
<feature type="region of interest" description="Disordered" evidence="1">
    <location>
        <begin position="458"/>
        <end position="504"/>
    </location>
</feature>
<dbReference type="InterPro" id="IPR039602">
    <property type="entry name" value="Rxt2"/>
</dbReference>
<feature type="domain" description="Transcriptional regulatory protein RXT2 N-terminal" evidence="2">
    <location>
        <begin position="73"/>
        <end position="189"/>
    </location>
</feature>
<gene>
    <name evidence="3" type="ORF">DL764_010408</name>
</gene>
<dbReference type="GO" id="GO:0005829">
    <property type="term" value="C:cytosol"/>
    <property type="evidence" value="ECO:0007669"/>
    <property type="project" value="TreeGrafter"/>
</dbReference>
<dbReference type="GO" id="GO:0033698">
    <property type="term" value="C:Rpd3L complex"/>
    <property type="evidence" value="ECO:0007669"/>
    <property type="project" value="TreeGrafter"/>
</dbReference>
<protein>
    <recommendedName>
        <fullName evidence="2">Transcriptional regulatory protein RXT2 N-terminal domain-containing protein</fullName>
    </recommendedName>
</protein>
<proteinExistence type="predicted"/>
<comment type="caution">
    <text evidence="3">The sequence shown here is derived from an EMBL/GenBank/DDBJ whole genome shotgun (WGS) entry which is preliminary data.</text>
</comment>
<dbReference type="STRING" id="155417.A0A4Q4SVD7"/>
<feature type="compositionally biased region" description="Polar residues" evidence="1">
    <location>
        <begin position="230"/>
        <end position="244"/>
    </location>
</feature>
<evidence type="ECO:0000259" key="2">
    <source>
        <dbReference type="Pfam" id="PF08595"/>
    </source>
</evidence>
<dbReference type="Proteomes" id="UP000293360">
    <property type="component" value="Unassembled WGS sequence"/>
</dbReference>
<organism evidence="3 4">
    <name type="scientific">Monosporascus ibericus</name>
    <dbReference type="NCBI Taxonomy" id="155417"/>
    <lineage>
        <taxon>Eukaryota</taxon>
        <taxon>Fungi</taxon>
        <taxon>Dikarya</taxon>
        <taxon>Ascomycota</taxon>
        <taxon>Pezizomycotina</taxon>
        <taxon>Sordariomycetes</taxon>
        <taxon>Xylariomycetidae</taxon>
        <taxon>Xylariales</taxon>
        <taxon>Xylariales incertae sedis</taxon>
        <taxon>Monosporascus</taxon>
    </lineage>
</organism>
<feature type="region of interest" description="Disordered" evidence="1">
    <location>
        <begin position="259"/>
        <end position="406"/>
    </location>
</feature>
<evidence type="ECO:0000256" key="1">
    <source>
        <dbReference type="SAM" id="MobiDB-lite"/>
    </source>
</evidence>